<evidence type="ECO:0000313" key="8">
    <source>
        <dbReference type="Proteomes" id="UP000643701"/>
    </source>
</evidence>
<evidence type="ECO:0000256" key="3">
    <source>
        <dbReference type="ARBA" id="ARBA00022989"/>
    </source>
</evidence>
<evidence type="ECO:0000256" key="4">
    <source>
        <dbReference type="ARBA" id="ARBA00023136"/>
    </source>
</evidence>
<evidence type="ECO:0000256" key="1">
    <source>
        <dbReference type="ARBA" id="ARBA00004127"/>
    </source>
</evidence>
<dbReference type="Pfam" id="PF06803">
    <property type="entry name" value="DUF1232"/>
    <property type="match status" value="1"/>
</dbReference>
<dbReference type="EMBL" id="JAANAS010000043">
    <property type="protein sequence ID" value="NGZ89836.1"/>
    <property type="molecule type" value="Genomic_DNA"/>
</dbReference>
<proteinExistence type="predicted"/>
<feature type="domain" description="DUF1232" evidence="6">
    <location>
        <begin position="70"/>
        <end position="103"/>
    </location>
</feature>
<comment type="subcellular location">
    <subcellularLocation>
        <location evidence="1">Endomembrane system</location>
        <topology evidence="1">Multi-pass membrane protein</topology>
    </subcellularLocation>
</comment>
<keyword evidence="4 5" id="KW-0472">Membrane</keyword>
<evidence type="ECO:0000256" key="2">
    <source>
        <dbReference type="ARBA" id="ARBA00022692"/>
    </source>
</evidence>
<keyword evidence="3 5" id="KW-1133">Transmembrane helix</keyword>
<dbReference type="GO" id="GO:0012505">
    <property type="term" value="C:endomembrane system"/>
    <property type="evidence" value="ECO:0007669"/>
    <property type="project" value="UniProtKB-SubCell"/>
</dbReference>
<evidence type="ECO:0000256" key="5">
    <source>
        <dbReference type="SAM" id="Phobius"/>
    </source>
</evidence>
<name>A0A967AG11_9FLAO</name>
<feature type="transmembrane region" description="Helical" evidence="5">
    <location>
        <begin position="62"/>
        <end position="81"/>
    </location>
</feature>
<evidence type="ECO:0000259" key="6">
    <source>
        <dbReference type="Pfam" id="PF06803"/>
    </source>
</evidence>
<sequence length="127" mass="14957">MKKKKIDENYIEGERKKIEEKDINHALTNEEEIKKKVSRLGKFKQQINLLFSMLKDYKNKKYTSVPWLSIAAITFALLYLLNPLDFMPDFIPFIGYVDDASIIGITLKLISEDLEAYQKWKEKSHLD</sequence>
<dbReference type="InterPro" id="IPR010652">
    <property type="entry name" value="DUF1232"/>
</dbReference>
<gene>
    <name evidence="7" type="ORF">G7034_06175</name>
</gene>
<comment type="caution">
    <text evidence="7">The sequence shown here is derived from an EMBL/GenBank/DDBJ whole genome shotgun (WGS) entry which is preliminary data.</text>
</comment>
<organism evidence="7 8">
    <name type="scientific">Psychroflexus maritimus</name>
    <dbReference type="NCBI Taxonomy" id="2714865"/>
    <lineage>
        <taxon>Bacteria</taxon>
        <taxon>Pseudomonadati</taxon>
        <taxon>Bacteroidota</taxon>
        <taxon>Flavobacteriia</taxon>
        <taxon>Flavobacteriales</taxon>
        <taxon>Flavobacteriaceae</taxon>
        <taxon>Psychroflexus</taxon>
    </lineage>
</organism>
<dbReference type="Proteomes" id="UP000643701">
    <property type="component" value="Unassembled WGS sequence"/>
</dbReference>
<accession>A0A967AG11</accession>
<reference evidence="7" key="1">
    <citation type="submission" date="2020-03" db="EMBL/GenBank/DDBJ databases">
        <title>Psychroflexus Maritimus sp. nov., isolate from marine sediment.</title>
        <authorList>
            <person name="Zhong Y.-L."/>
        </authorList>
    </citation>
    <scope>NUCLEOTIDE SEQUENCE</scope>
    <source>
        <strain evidence="7">C1</strain>
    </source>
</reference>
<evidence type="ECO:0000313" key="7">
    <source>
        <dbReference type="EMBL" id="NGZ89836.1"/>
    </source>
</evidence>
<dbReference type="AlphaFoldDB" id="A0A967AG11"/>
<protein>
    <submittedName>
        <fullName evidence="7">DUF1232 domain-containing protein</fullName>
    </submittedName>
</protein>
<dbReference type="RefSeq" id="WP_166400097.1">
    <property type="nucleotide sequence ID" value="NZ_JAANAS010000043.1"/>
</dbReference>
<keyword evidence="2 5" id="KW-0812">Transmembrane</keyword>
<keyword evidence="8" id="KW-1185">Reference proteome</keyword>